<reference evidence="1 2" key="1">
    <citation type="journal article" date="2023" name="G3 (Bethesda)">
        <title>A haplotype-resolved chromosome-scale genome for Quercus rubra L. provides insights into the genetics of adaptive traits for red oak species.</title>
        <authorList>
            <person name="Kapoor B."/>
            <person name="Jenkins J."/>
            <person name="Schmutz J."/>
            <person name="Zhebentyayeva T."/>
            <person name="Kuelheim C."/>
            <person name="Coggeshall M."/>
            <person name="Heim C."/>
            <person name="Lasky J.R."/>
            <person name="Leites L."/>
            <person name="Islam-Faridi N."/>
            <person name="Romero-Severson J."/>
            <person name="DeLeo V.L."/>
            <person name="Lucas S.M."/>
            <person name="Lazic D."/>
            <person name="Gailing O."/>
            <person name="Carlson J."/>
            <person name="Staton M."/>
        </authorList>
    </citation>
    <scope>NUCLEOTIDE SEQUENCE [LARGE SCALE GENOMIC DNA]</scope>
    <source>
        <strain evidence="1">Pseudo-F2</strain>
    </source>
</reference>
<organism evidence="1 2">
    <name type="scientific">Quercus rubra</name>
    <name type="common">Northern red oak</name>
    <name type="synonym">Quercus borealis</name>
    <dbReference type="NCBI Taxonomy" id="3512"/>
    <lineage>
        <taxon>Eukaryota</taxon>
        <taxon>Viridiplantae</taxon>
        <taxon>Streptophyta</taxon>
        <taxon>Embryophyta</taxon>
        <taxon>Tracheophyta</taxon>
        <taxon>Spermatophyta</taxon>
        <taxon>Magnoliopsida</taxon>
        <taxon>eudicotyledons</taxon>
        <taxon>Gunneridae</taxon>
        <taxon>Pentapetalae</taxon>
        <taxon>rosids</taxon>
        <taxon>fabids</taxon>
        <taxon>Fagales</taxon>
        <taxon>Fagaceae</taxon>
        <taxon>Quercus</taxon>
    </lineage>
</organism>
<sequence>MLALLHIFSVSESQFFGSKCLIPVCDQVYGVNCGDSCFAVAKNFNSPTDLFDSINPNLNCSALSTLHRSMALC</sequence>
<dbReference type="InterPro" id="IPR036779">
    <property type="entry name" value="LysM_dom_sf"/>
</dbReference>
<gene>
    <name evidence="1" type="ORF">RGQ29_019074</name>
</gene>
<keyword evidence="2" id="KW-1185">Reference proteome</keyword>
<proteinExistence type="predicted"/>
<dbReference type="Gene3D" id="3.10.350.10">
    <property type="entry name" value="LysM domain"/>
    <property type="match status" value="1"/>
</dbReference>
<dbReference type="Proteomes" id="UP001324115">
    <property type="component" value="Unassembled WGS sequence"/>
</dbReference>
<accession>A0AAN7IVN1</accession>
<evidence type="ECO:0000313" key="1">
    <source>
        <dbReference type="EMBL" id="KAK4587920.1"/>
    </source>
</evidence>
<comment type="caution">
    <text evidence="1">The sequence shown here is derived from an EMBL/GenBank/DDBJ whole genome shotgun (WGS) entry which is preliminary data.</text>
</comment>
<evidence type="ECO:0000313" key="2">
    <source>
        <dbReference type="Proteomes" id="UP001324115"/>
    </source>
</evidence>
<dbReference type="EMBL" id="JAXUIC010000005">
    <property type="protein sequence ID" value="KAK4587920.1"/>
    <property type="molecule type" value="Genomic_DNA"/>
</dbReference>
<protein>
    <recommendedName>
        <fullName evidence="3">LysM domain-containing protein</fullName>
    </recommendedName>
</protein>
<dbReference type="AlphaFoldDB" id="A0AAN7IVN1"/>
<evidence type="ECO:0008006" key="3">
    <source>
        <dbReference type="Google" id="ProtNLM"/>
    </source>
</evidence>
<name>A0AAN7IVN1_QUERU</name>